<keyword evidence="5" id="KW-1185">Reference proteome</keyword>
<organism evidence="4 5">
    <name type="scientific">Paraburkholderia humisilvae</name>
    <dbReference type="NCBI Taxonomy" id="627669"/>
    <lineage>
        <taxon>Bacteria</taxon>
        <taxon>Pseudomonadati</taxon>
        <taxon>Pseudomonadota</taxon>
        <taxon>Betaproteobacteria</taxon>
        <taxon>Burkholderiales</taxon>
        <taxon>Burkholderiaceae</taxon>
        <taxon>Paraburkholderia</taxon>
    </lineage>
</organism>
<dbReference type="Pfam" id="PF07963">
    <property type="entry name" value="N_methyl"/>
    <property type="match status" value="1"/>
</dbReference>
<feature type="transmembrane region" description="Helical" evidence="3">
    <location>
        <begin position="32"/>
        <end position="53"/>
    </location>
</feature>
<dbReference type="PANTHER" id="PTHR30093:SF47">
    <property type="entry name" value="TYPE IV PILUS NON-CORE MINOR PILIN PILE"/>
    <property type="match status" value="1"/>
</dbReference>
<dbReference type="InterPro" id="IPR012902">
    <property type="entry name" value="N_methyl_site"/>
</dbReference>
<feature type="region of interest" description="Disordered" evidence="2">
    <location>
        <begin position="129"/>
        <end position="150"/>
    </location>
</feature>
<protein>
    <recommendedName>
        <fullName evidence="6">Type II secretion system protein G</fullName>
    </recommendedName>
</protein>
<dbReference type="Gene3D" id="3.30.700.10">
    <property type="entry name" value="Glycoprotein, Type 4 Pilin"/>
    <property type="match status" value="1"/>
</dbReference>
<dbReference type="GO" id="GO:0015628">
    <property type="term" value="P:protein secretion by the type II secretion system"/>
    <property type="evidence" value="ECO:0007669"/>
    <property type="project" value="InterPro"/>
</dbReference>
<feature type="region of interest" description="Disordered" evidence="2">
    <location>
        <begin position="1"/>
        <end position="23"/>
    </location>
</feature>
<evidence type="ECO:0000256" key="1">
    <source>
        <dbReference type="ARBA" id="ARBA00022481"/>
    </source>
</evidence>
<feature type="compositionally biased region" description="Basic and acidic residues" evidence="2">
    <location>
        <begin position="129"/>
        <end position="141"/>
    </location>
</feature>
<name>A0A6J5EYA1_9BURK</name>
<dbReference type="GO" id="GO:0015627">
    <property type="term" value="C:type II protein secretion system complex"/>
    <property type="evidence" value="ECO:0007669"/>
    <property type="project" value="InterPro"/>
</dbReference>
<evidence type="ECO:0000256" key="2">
    <source>
        <dbReference type="SAM" id="MobiDB-lite"/>
    </source>
</evidence>
<evidence type="ECO:0000313" key="4">
    <source>
        <dbReference type="EMBL" id="CAB3771123.1"/>
    </source>
</evidence>
<evidence type="ECO:0000256" key="3">
    <source>
        <dbReference type="SAM" id="Phobius"/>
    </source>
</evidence>
<dbReference type="AlphaFoldDB" id="A0A6J5EYA1"/>
<evidence type="ECO:0000313" key="5">
    <source>
        <dbReference type="Proteomes" id="UP000494363"/>
    </source>
</evidence>
<keyword evidence="3" id="KW-1133">Transmembrane helix</keyword>
<dbReference type="PANTHER" id="PTHR30093">
    <property type="entry name" value="GENERAL SECRETION PATHWAY PROTEIN G"/>
    <property type="match status" value="1"/>
</dbReference>
<dbReference type="SUPFAM" id="SSF54523">
    <property type="entry name" value="Pili subunits"/>
    <property type="match status" value="1"/>
</dbReference>
<dbReference type="InterPro" id="IPR045584">
    <property type="entry name" value="Pilin-like"/>
</dbReference>
<dbReference type="InterPro" id="IPR000983">
    <property type="entry name" value="Bac_GSPG_pilin"/>
</dbReference>
<proteinExistence type="predicted"/>
<sequence length="150" mass="16748">MTCIPAATGKGSMARPIATGEPEMTRRRRNDAFTLIELLVVLAIVATLLSIVAPRYIHQADRAREAALKENLSVLRRALDEYYSDTGKYPDKLSELPERRYLRSLPLDPVTNRSDTWIPVLGKDEDEKTVVDVKSGARGEAQDGSEYSAW</sequence>
<keyword evidence="3" id="KW-0472">Membrane</keyword>
<dbReference type="Proteomes" id="UP000494363">
    <property type="component" value="Unassembled WGS sequence"/>
</dbReference>
<dbReference type="PRINTS" id="PR00813">
    <property type="entry name" value="BCTERIALGSPG"/>
</dbReference>
<keyword evidence="3" id="KW-0812">Transmembrane</keyword>
<evidence type="ECO:0008006" key="6">
    <source>
        <dbReference type="Google" id="ProtNLM"/>
    </source>
</evidence>
<accession>A0A6J5EYA1</accession>
<dbReference type="EMBL" id="CADIKH010000050">
    <property type="protein sequence ID" value="CAB3771123.1"/>
    <property type="molecule type" value="Genomic_DNA"/>
</dbReference>
<reference evidence="4 5" key="1">
    <citation type="submission" date="2020-04" db="EMBL/GenBank/DDBJ databases">
        <authorList>
            <person name="De Canck E."/>
        </authorList>
    </citation>
    <scope>NUCLEOTIDE SEQUENCE [LARGE SCALE GENOMIC DNA]</scope>
    <source>
        <strain evidence="4 5">LMG 29542</strain>
    </source>
</reference>
<gene>
    <name evidence="4" type="ORF">LMG29542_06529</name>
</gene>
<dbReference type="NCBIfam" id="TIGR02532">
    <property type="entry name" value="IV_pilin_GFxxxE"/>
    <property type="match status" value="1"/>
</dbReference>
<keyword evidence="1" id="KW-0488">Methylation</keyword>